<protein>
    <submittedName>
        <fullName evidence="1">Uncharacterized protein</fullName>
    </submittedName>
</protein>
<dbReference type="Proteomes" id="UP001295444">
    <property type="component" value="Chromosome 13"/>
</dbReference>
<evidence type="ECO:0000313" key="1">
    <source>
        <dbReference type="EMBL" id="CAH2327791.1"/>
    </source>
</evidence>
<dbReference type="Gene3D" id="3.30.70.1820">
    <property type="entry name" value="L1 transposable element, RRM domain"/>
    <property type="match status" value="1"/>
</dbReference>
<dbReference type="EMBL" id="OW240924">
    <property type="protein sequence ID" value="CAH2327791.1"/>
    <property type="molecule type" value="Genomic_DNA"/>
</dbReference>
<dbReference type="InterPro" id="IPR004244">
    <property type="entry name" value="Transposase_22"/>
</dbReference>
<keyword evidence="2" id="KW-1185">Reference proteome</keyword>
<reference evidence="1" key="1">
    <citation type="submission" date="2022-03" db="EMBL/GenBank/DDBJ databases">
        <authorList>
            <person name="Alioto T."/>
            <person name="Alioto T."/>
            <person name="Gomez Garrido J."/>
        </authorList>
    </citation>
    <scope>NUCLEOTIDE SEQUENCE</scope>
</reference>
<organism evidence="1 2">
    <name type="scientific">Pelobates cultripes</name>
    <name type="common">Western spadefoot toad</name>
    <dbReference type="NCBI Taxonomy" id="61616"/>
    <lineage>
        <taxon>Eukaryota</taxon>
        <taxon>Metazoa</taxon>
        <taxon>Chordata</taxon>
        <taxon>Craniata</taxon>
        <taxon>Vertebrata</taxon>
        <taxon>Euteleostomi</taxon>
        <taxon>Amphibia</taxon>
        <taxon>Batrachia</taxon>
        <taxon>Anura</taxon>
        <taxon>Pelobatoidea</taxon>
        <taxon>Pelobatidae</taxon>
        <taxon>Pelobates</taxon>
    </lineage>
</organism>
<proteinExistence type="predicted"/>
<evidence type="ECO:0000313" key="2">
    <source>
        <dbReference type="Proteomes" id="UP001295444"/>
    </source>
</evidence>
<gene>
    <name evidence="1" type="ORF">PECUL_23A024675</name>
</gene>
<accession>A0AAD1TIB4</accession>
<dbReference type="AlphaFoldDB" id="A0AAD1TIB4"/>
<dbReference type="PANTHER" id="PTHR11505">
    <property type="entry name" value="L1 TRANSPOSABLE ELEMENT-RELATED"/>
    <property type="match status" value="1"/>
</dbReference>
<sequence>MGHVEAACDKLRGSPATAEKTQGTHFELMRGMALHVEDLDNRGRCNNIRLRGLHEGEKTPAQLQTHLKEIFLLILGQEPSALIEFVRAHCALRPKGPQIAPRDIMCCLTNFALKEEILRQARDRPSITYQTCSLQLFPDLSPATLGYRRTLKPLTRILQT</sequence>
<name>A0AAD1TIB4_PELCU</name>